<dbReference type="Pfam" id="PF00582">
    <property type="entry name" value="Usp"/>
    <property type="match status" value="2"/>
</dbReference>
<accession>A0A4R7UZX3</accession>
<dbReference type="RefSeq" id="WP_133907145.1">
    <property type="nucleotide sequence ID" value="NZ_SOCP01000017.1"/>
</dbReference>
<protein>
    <submittedName>
        <fullName evidence="3">Nucleotide-binding universal stress UspA family protein</fullName>
    </submittedName>
</protein>
<organism evidence="3 4">
    <name type="scientific">Actinophytocola oryzae</name>
    <dbReference type="NCBI Taxonomy" id="502181"/>
    <lineage>
        <taxon>Bacteria</taxon>
        <taxon>Bacillati</taxon>
        <taxon>Actinomycetota</taxon>
        <taxon>Actinomycetes</taxon>
        <taxon>Pseudonocardiales</taxon>
        <taxon>Pseudonocardiaceae</taxon>
    </lineage>
</organism>
<reference evidence="3 4" key="1">
    <citation type="submission" date="2019-03" db="EMBL/GenBank/DDBJ databases">
        <title>Genomic Encyclopedia of Archaeal and Bacterial Type Strains, Phase II (KMG-II): from individual species to whole genera.</title>
        <authorList>
            <person name="Goeker M."/>
        </authorList>
    </citation>
    <scope>NUCLEOTIDE SEQUENCE [LARGE SCALE GENOMIC DNA]</scope>
    <source>
        <strain evidence="3 4">DSM 45499</strain>
    </source>
</reference>
<dbReference type="PRINTS" id="PR01438">
    <property type="entry name" value="UNVRSLSTRESS"/>
</dbReference>
<evidence type="ECO:0000313" key="4">
    <source>
        <dbReference type="Proteomes" id="UP000294927"/>
    </source>
</evidence>
<gene>
    <name evidence="3" type="ORF">CLV71_1172</name>
</gene>
<sequence>MTNVYGQPVVVGVDGSDSALHAVRWAAREAERRGAPLRLLHATNLVPVRHPRQISPPAEYQNAVLEQGRHWLTEATEAALHVVPGLAVSTDLHAGLAADVLINETHTAQLAVLGSRGLGGFASLLVGSVAVALAAHGHCPVVVIHASTVDGAPPVDGPVVVGVDGSELSDGALTFAFEEAAARAVPLVAVHTWLDVNMAGAWAVLPGTIDWDWLQKEEEKLLAERLVAWREKFPQVEVRPVVVRDRPDHALLTHGAGAQLIVVGSRGRGAFAGIGLGSVSQSLLHHAECPVAVARTQVATGSVGGQENSEGGRS</sequence>
<name>A0A4R7UZX3_9PSEU</name>
<dbReference type="OrthoDB" id="3404132at2"/>
<evidence type="ECO:0000259" key="2">
    <source>
        <dbReference type="Pfam" id="PF00582"/>
    </source>
</evidence>
<dbReference type="InterPro" id="IPR014729">
    <property type="entry name" value="Rossmann-like_a/b/a_fold"/>
</dbReference>
<dbReference type="PANTHER" id="PTHR46268">
    <property type="entry name" value="STRESS RESPONSE PROTEIN NHAX"/>
    <property type="match status" value="1"/>
</dbReference>
<dbReference type="Gene3D" id="3.40.50.620">
    <property type="entry name" value="HUPs"/>
    <property type="match status" value="2"/>
</dbReference>
<dbReference type="InterPro" id="IPR006015">
    <property type="entry name" value="Universal_stress_UspA"/>
</dbReference>
<feature type="domain" description="UspA" evidence="2">
    <location>
        <begin position="158"/>
        <end position="295"/>
    </location>
</feature>
<dbReference type="PANTHER" id="PTHR46268:SF6">
    <property type="entry name" value="UNIVERSAL STRESS PROTEIN UP12"/>
    <property type="match status" value="1"/>
</dbReference>
<evidence type="ECO:0000313" key="3">
    <source>
        <dbReference type="EMBL" id="TDV42533.1"/>
    </source>
</evidence>
<feature type="domain" description="UspA" evidence="2">
    <location>
        <begin position="8"/>
        <end position="145"/>
    </location>
</feature>
<dbReference type="EMBL" id="SOCP01000017">
    <property type="protein sequence ID" value="TDV42533.1"/>
    <property type="molecule type" value="Genomic_DNA"/>
</dbReference>
<keyword evidence="4" id="KW-1185">Reference proteome</keyword>
<comment type="caution">
    <text evidence="3">The sequence shown here is derived from an EMBL/GenBank/DDBJ whole genome shotgun (WGS) entry which is preliminary data.</text>
</comment>
<dbReference type="SUPFAM" id="SSF52402">
    <property type="entry name" value="Adenine nucleotide alpha hydrolases-like"/>
    <property type="match status" value="2"/>
</dbReference>
<proteinExistence type="inferred from homology"/>
<dbReference type="AlphaFoldDB" id="A0A4R7UZX3"/>
<dbReference type="InterPro" id="IPR006016">
    <property type="entry name" value="UspA"/>
</dbReference>
<evidence type="ECO:0000256" key="1">
    <source>
        <dbReference type="ARBA" id="ARBA00008791"/>
    </source>
</evidence>
<comment type="similarity">
    <text evidence="1">Belongs to the universal stress protein A family.</text>
</comment>
<dbReference type="Proteomes" id="UP000294927">
    <property type="component" value="Unassembled WGS sequence"/>
</dbReference>